<proteinExistence type="predicted"/>
<dbReference type="AlphaFoldDB" id="A0A8X7TFX7"/>
<evidence type="ECO:0000313" key="2">
    <source>
        <dbReference type="EMBL" id="KAG2240600.1"/>
    </source>
</evidence>
<protein>
    <submittedName>
        <fullName evidence="2">Uncharacterized protein</fullName>
    </submittedName>
</protein>
<sequence length="93" mass="11013">MKEGLTRTNRRKGRRSGDREVSGRRTTASERNKNAAARKRRSYGGESRNPCHRISAEKRERIAKLMLDIPHMRLDYKKGRWEKKMNEKAKEDK</sequence>
<name>A0A8X7TFX7_BRACI</name>
<evidence type="ECO:0000313" key="3">
    <source>
        <dbReference type="Proteomes" id="UP000886595"/>
    </source>
</evidence>
<feature type="region of interest" description="Disordered" evidence="1">
    <location>
        <begin position="1"/>
        <end position="56"/>
    </location>
</feature>
<accession>A0A8X7TFX7</accession>
<organism evidence="2 3">
    <name type="scientific">Brassica carinata</name>
    <name type="common">Ethiopian mustard</name>
    <name type="synonym">Abyssinian cabbage</name>
    <dbReference type="NCBI Taxonomy" id="52824"/>
    <lineage>
        <taxon>Eukaryota</taxon>
        <taxon>Viridiplantae</taxon>
        <taxon>Streptophyta</taxon>
        <taxon>Embryophyta</taxon>
        <taxon>Tracheophyta</taxon>
        <taxon>Spermatophyta</taxon>
        <taxon>Magnoliopsida</taxon>
        <taxon>eudicotyledons</taxon>
        <taxon>Gunneridae</taxon>
        <taxon>Pentapetalae</taxon>
        <taxon>rosids</taxon>
        <taxon>malvids</taxon>
        <taxon>Brassicales</taxon>
        <taxon>Brassicaceae</taxon>
        <taxon>Brassiceae</taxon>
        <taxon>Brassica</taxon>
    </lineage>
</organism>
<dbReference type="Proteomes" id="UP000886595">
    <property type="component" value="Unassembled WGS sequence"/>
</dbReference>
<gene>
    <name evidence="2" type="ORF">Bca52824_090564</name>
</gene>
<keyword evidence="3" id="KW-1185">Reference proteome</keyword>
<feature type="compositionally biased region" description="Basic and acidic residues" evidence="1">
    <location>
        <begin position="15"/>
        <end position="33"/>
    </location>
</feature>
<evidence type="ECO:0000256" key="1">
    <source>
        <dbReference type="SAM" id="MobiDB-lite"/>
    </source>
</evidence>
<comment type="caution">
    <text evidence="2">The sequence shown here is derived from an EMBL/GenBank/DDBJ whole genome shotgun (WGS) entry which is preliminary data.</text>
</comment>
<reference evidence="2 3" key="1">
    <citation type="submission" date="2020-02" db="EMBL/GenBank/DDBJ databases">
        <authorList>
            <person name="Ma Q."/>
            <person name="Huang Y."/>
            <person name="Song X."/>
            <person name="Pei D."/>
        </authorList>
    </citation>
    <scope>NUCLEOTIDE SEQUENCE [LARGE SCALE GENOMIC DNA]</scope>
    <source>
        <strain evidence="2">Sxm20200214</strain>
        <tissue evidence="2">Leaf</tissue>
    </source>
</reference>
<dbReference type="EMBL" id="JAAMPC010001579">
    <property type="protein sequence ID" value="KAG2240600.1"/>
    <property type="molecule type" value="Genomic_DNA"/>
</dbReference>